<dbReference type="Proteomes" id="UP001596083">
    <property type="component" value="Unassembled WGS sequence"/>
</dbReference>
<keyword evidence="11" id="KW-1185">Reference proteome</keyword>
<dbReference type="Pfam" id="PF06271">
    <property type="entry name" value="RDD"/>
    <property type="match status" value="1"/>
</dbReference>
<name>A0ABW0Z4B3_9ACTN</name>
<feature type="compositionally biased region" description="Low complexity" evidence="6">
    <location>
        <begin position="288"/>
        <end position="300"/>
    </location>
</feature>
<comment type="subcellular location">
    <subcellularLocation>
        <location evidence="1">Cell membrane</location>
        <topology evidence="1">Multi-pass membrane protein</topology>
    </subcellularLocation>
</comment>
<dbReference type="InterPro" id="IPR051791">
    <property type="entry name" value="Pra-immunoreactive"/>
</dbReference>
<feature type="domain" description="RDD" evidence="8">
    <location>
        <begin position="341"/>
        <end position="490"/>
    </location>
</feature>
<sequence>MSAPTSGSADNSPVAGFYPDPSIPGYIRYWSGSAWVPGTSRPAPADGEPMPTPPAGLAPAAPSLAAPVPPTPRAASPAARPVEETGPVFLDEEPAGPDAGAVAGGRGGTVQLRTQRGRQPGRPAAGAGGGAGDWAGPSGPQTARGAEAVPPGGPGEQPGAYGPSPAGPDGRFGAAPGAGEDPGPAEESGAETGRQDAYGAVRQPAAARSVQPSPQPSVQPEYPGPREAVDVPAAVRPGQDGHVPAPAARAAHAAEPAAQGAQFREASAERSAEPSAEQAAGWAQQVHQLAQRQPQGGLPQPYQPAPPPAVPQTAGSEAAVPWKPPVQDPFLLSATETGKPAALGRRLAARVVDSLVTGAVVAAAAVPLWSKAVDHIDAKIEQAKQSGQTVTVWLVDGTTGPYLGVVLGVLLLFGVLYEALPTAKWGRTAGKKLCGLRVLGIESHEAPSFGAALRRWLLYGVLGVLAVGVLNVLWCLFDRPWRQCWHDKAARTFVAEAKAR</sequence>
<evidence type="ECO:0000313" key="11">
    <source>
        <dbReference type="Proteomes" id="UP001596083"/>
    </source>
</evidence>
<feature type="compositionally biased region" description="Low complexity" evidence="6">
    <location>
        <begin position="244"/>
        <end position="265"/>
    </location>
</feature>
<evidence type="ECO:0000256" key="6">
    <source>
        <dbReference type="SAM" id="MobiDB-lite"/>
    </source>
</evidence>
<evidence type="ECO:0000256" key="1">
    <source>
        <dbReference type="ARBA" id="ARBA00004651"/>
    </source>
</evidence>
<feature type="compositionally biased region" description="Low complexity" evidence="6">
    <location>
        <begin position="173"/>
        <end position="191"/>
    </location>
</feature>
<keyword evidence="4 7" id="KW-1133">Transmembrane helix</keyword>
<feature type="compositionally biased region" description="Pro residues" evidence="6">
    <location>
        <begin position="301"/>
        <end position="310"/>
    </location>
</feature>
<evidence type="ECO:0000259" key="9">
    <source>
        <dbReference type="Pfam" id="PF10708"/>
    </source>
</evidence>
<feature type="compositionally biased region" description="Low complexity" evidence="6">
    <location>
        <begin position="57"/>
        <end position="66"/>
    </location>
</feature>
<dbReference type="InterPro" id="IPR018929">
    <property type="entry name" value="DUF2510"/>
</dbReference>
<feature type="region of interest" description="Disordered" evidence="6">
    <location>
        <begin position="34"/>
        <end position="322"/>
    </location>
</feature>
<gene>
    <name evidence="10" type="ORF">ACFP1Z_21705</name>
</gene>
<keyword evidence="2" id="KW-1003">Cell membrane</keyword>
<feature type="transmembrane region" description="Helical" evidence="7">
    <location>
        <begin position="390"/>
        <end position="417"/>
    </location>
</feature>
<reference evidence="11" key="1">
    <citation type="journal article" date="2019" name="Int. J. Syst. Evol. Microbiol.">
        <title>The Global Catalogue of Microorganisms (GCM) 10K type strain sequencing project: providing services to taxonomists for standard genome sequencing and annotation.</title>
        <authorList>
            <consortium name="The Broad Institute Genomics Platform"/>
            <consortium name="The Broad Institute Genome Sequencing Center for Infectious Disease"/>
            <person name="Wu L."/>
            <person name="Ma J."/>
        </authorList>
    </citation>
    <scope>NUCLEOTIDE SEQUENCE [LARGE SCALE GENOMIC DNA]</scope>
    <source>
        <strain evidence="11">CGMCC 4.7304</strain>
    </source>
</reference>
<protein>
    <submittedName>
        <fullName evidence="10">RDD family protein</fullName>
    </submittedName>
</protein>
<dbReference type="PANTHER" id="PTHR36115">
    <property type="entry name" value="PROLINE-RICH ANTIGEN HOMOLOG-RELATED"/>
    <property type="match status" value="1"/>
</dbReference>
<comment type="caution">
    <text evidence="10">The sequence shown here is derived from an EMBL/GenBank/DDBJ whole genome shotgun (WGS) entry which is preliminary data.</text>
</comment>
<evidence type="ECO:0000256" key="5">
    <source>
        <dbReference type="ARBA" id="ARBA00023136"/>
    </source>
</evidence>
<evidence type="ECO:0000256" key="7">
    <source>
        <dbReference type="SAM" id="Phobius"/>
    </source>
</evidence>
<evidence type="ECO:0000256" key="3">
    <source>
        <dbReference type="ARBA" id="ARBA00022692"/>
    </source>
</evidence>
<dbReference type="InterPro" id="IPR010432">
    <property type="entry name" value="RDD"/>
</dbReference>
<dbReference type="Pfam" id="PF10708">
    <property type="entry name" value="DUF2510"/>
    <property type="match status" value="1"/>
</dbReference>
<feature type="transmembrane region" description="Helical" evidence="7">
    <location>
        <begin position="347"/>
        <end position="369"/>
    </location>
</feature>
<evidence type="ECO:0000313" key="10">
    <source>
        <dbReference type="EMBL" id="MFC5722788.1"/>
    </source>
</evidence>
<evidence type="ECO:0000259" key="8">
    <source>
        <dbReference type="Pfam" id="PF06271"/>
    </source>
</evidence>
<dbReference type="PANTHER" id="PTHR36115:SF4">
    <property type="entry name" value="MEMBRANE PROTEIN"/>
    <property type="match status" value="1"/>
</dbReference>
<evidence type="ECO:0000256" key="4">
    <source>
        <dbReference type="ARBA" id="ARBA00022989"/>
    </source>
</evidence>
<keyword evidence="5 7" id="KW-0472">Membrane</keyword>
<feature type="domain" description="DUF2510" evidence="9">
    <location>
        <begin position="15"/>
        <end position="46"/>
    </location>
</feature>
<dbReference type="RefSeq" id="WP_390318493.1">
    <property type="nucleotide sequence ID" value="NZ_JBHSPB010000013.1"/>
</dbReference>
<feature type="compositionally biased region" description="Low complexity" evidence="6">
    <location>
        <begin position="134"/>
        <end position="150"/>
    </location>
</feature>
<feature type="compositionally biased region" description="Low complexity" evidence="6">
    <location>
        <begin position="203"/>
        <end position="220"/>
    </location>
</feature>
<organism evidence="10 11">
    <name type="scientific">Streptomyces gamaensis</name>
    <dbReference type="NCBI Taxonomy" id="1763542"/>
    <lineage>
        <taxon>Bacteria</taxon>
        <taxon>Bacillati</taxon>
        <taxon>Actinomycetota</taxon>
        <taxon>Actinomycetes</taxon>
        <taxon>Kitasatosporales</taxon>
        <taxon>Streptomycetaceae</taxon>
        <taxon>Streptomyces</taxon>
    </lineage>
</organism>
<dbReference type="EMBL" id="JBHSPB010000013">
    <property type="protein sequence ID" value="MFC5722788.1"/>
    <property type="molecule type" value="Genomic_DNA"/>
</dbReference>
<feature type="transmembrane region" description="Helical" evidence="7">
    <location>
        <begin position="456"/>
        <end position="477"/>
    </location>
</feature>
<accession>A0ABW0Z4B3</accession>
<proteinExistence type="predicted"/>
<evidence type="ECO:0000256" key="2">
    <source>
        <dbReference type="ARBA" id="ARBA00022475"/>
    </source>
</evidence>
<keyword evidence="3 7" id="KW-0812">Transmembrane</keyword>